<feature type="domain" description="RRM" evidence="3">
    <location>
        <begin position="7"/>
        <end position="82"/>
    </location>
</feature>
<dbReference type="PROSITE" id="PS50102">
    <property type="entry name" value="RRM"/>
    <property type="match status" value="2"/>
</dbReference>
<sequence length="285" mass="29938">MQQQSDRTVYVGNVGKEVDEAALMALFGHCGTVMQIRVAGDPTYDTRYSFIEFTTPEEAATALLLDGMNVFERQIRVSMARGGSGPGVVRSNDPDRVQRTIHVGGLPFEEISEETLAEYFAHVGEVHAVRKSGRFAWIEFATLQSAQQALALDGESMGTGTMKVSASKTPIHTAGWRAQKFRDPPPPKLQSPPPPRMAVPPGAPPYGAPPFARPPPGPPPYGAPPGGFGGFHAPPGGFPPQFGGPPHGPPPGGMYGAGAPYQPQGPPPPQGPPGGFAGGPPPAYY</sequence>
<dbReference type="SMART" id="SM00360">
    <property type="entry name" value="RRM"/>
    <property type="match status" value="2"/>
</dbReference>
<evidence type="ECO:0000256" key="2">
    <source>
        <dbReference type="SAM" id="MobiDB-lite"/>
    </source>
</evidence>
<dbReference type="EMBL" id="JALJOU010000068">
    <property type="protein sequence ID" value="KAK9826129.1"/>
    <property type="molecule type" value="Genomic_DNA"/>
</dbReference>
<dbReference type="InterPro" id="IPR012677">
    <property type="entry name" value="Nucleotide-bd_a/b_plait_sf"/>
</dbReference>
<feature type="domain" description="RRM" evidence="3">
    <location>
        <begin position="99"/>
        <end position="169"/>
    </location>
</feature>
<evidence type="ECO:0000259" key="3">
    <source>
        <dbReference type="PROSITE" id="PS50102"/>
    </source>
</evidence>
<reference evidence="4 5" key="1">
    <citation type="journal article" date="2024" name="Nat. Commun.">
        <title>Phylogenomics reveals the evolutionary origins of lichenization in chlorophyte algae.</title>
        <authorList>
            <person name="Puginier C."/>
            <person name="Libourel C."/>
            <person name="Otte J."/>
            <person name="Skaloud P."/>
            <person name="Haon M."/>
            <person name="Grisel S."/>
            <person name="Petersen M."/>
            <person name="Berrin J.G."/>
            <person name="Delaux P.M."/>
            <person name="Dal Grande F."/>
            <person name="Keller J."/>
        </authorList>
    </citation>
    <scope>NUCLEOTIDE SEQUENCE [LARGE SCALE GENOMIC DNA]</scope>
    <source>
        <strain evidence="4 5">SAG 245.80</strain>
    </source>
</reference>
<gene>
    <name evidence="4" type="ORF">WJX81_006937</name>
</gene>
<comment type="caution">
    <text evidence="4">The sequence shown here is derived from an EMBL/GenBank/DDBJ whole genome shotgun (WGS) entry which is preliminary data.</text>
</comment>
<proteinExistence type="predicted"/>
<name>A0AAW1QX72_9CHLO</name>
<organism evidence="4 5">
    <name type="scientific">Elliptochloris bilobata</name>
    <dbReference type="NCBI Taxonomy" id="381761"/>
    <lineage>
        <taxon>Eukaryota</taxon>
        <taxon>Viridiplantae</taxon>
        <taxon>Chlorophyta</taxon>
        <taxon>core chlorophytes</taxon>
        <taxon>Trebouxiophyceae</taxon>
        <taxon>Trebouxiophyceae incertae sedis</taxon>
        <taxon>Elliptochloris clade</taxon>
        <taxon>Elliptochloris</taxon>
    </lineage>
</organism>
<dbReference type="Pfam" id="PF00076">
    <property type="entry name" value="RRM_1"/>
    <property type="match status" value="2"/>
</dbReference>
<dbReference type="AlphaFoldDB" id="A0AAW1QX72"/>
<dbReference type="SUPFAM" id="SSF54928">
    <property type="entry name" value="RNA-binding domain, RBD"/>
    <property type="match status" value="2"/>
</dbReference>
<dbReference type="PANTHER" id="PTHR32343">
    <property type="entry name" value="SERINE/ARGININE-RICH SPLICING FACTOR"/>
    <property type="match status" value="1"/>
</dbReference>
<evidence type="ECO:0000256" key="1">
    <source>
        <dbReference type="PROSITE-ProRule" id="PRU00176"/>
    </source>
</evidence>
<feature type="compositionally biased region" description="Pro residues" evidence="2">
    <location>
        <begin position="263"/>
        <end position="272"/>
    </location>
</feature>
<feature type="compositionally biased region" description="Pro residues" evidence="2">
    <location>
        <begin position="236"/>
        <end position="252"/>
    </location>
</feature>
<dbReference type="PANTHER" id="PTHR32343:SF22">
    <property type="entry name" value="LD29830P"/>
    <property type="match status" value="1"/>
</dbReference>
<keyword evidence="5" id="KW-1185">Reference proteome</keyword>
<feature type="compositionally biased region" description="Pro residues" evidence="2">
    <location>
        <begin position="186"/>
        <end position="223"/>
    </location>
</feature>
<evidence type="ECO:0000313" key="4">
    <source>
        <dbReference type="EMBL" id="KAK9826129.1"/>
    </source>
</evidence>
<accession>A0AAW1QX72</accession>
<dbReference type="GO" id="GO:0003723">
    <property type="term" value="F:RNA binding"/>
    <property type="evidence" value="ECO:0007669"/>
    <property type="project" value="UniProtKB-UniRule"/>
</dbReference>
<dbReference type="InterPro" id="IPR035979">
    <property type="entry name" value="RBD_domain_sf"/>
</dbReference>
<evidence type="ECO:0000313" key="5">
    <source>
        <dbReference type="Proteomes" id="UP001445335"/>
    </source>
</evidence>
<keyword evidence="1" id="KW-0694">RNA-binding</keyword>
<dbReference type="InterPro" id="IPR000504">
    <property type="entry name" value="RRM_dom"/>
</dbReference>
<dbReference type="Gene3D" id="3.30.70.330">
    <property type="match status" value="2"/>
</dbReference>
<dbReference type="Proteomes" id="UP001445335">
    <property type="component" value="Unassembled WGS sequence"/>
</dbReference>
<feature type="region of interest" description="Disordered" evidence="2">
    <location>
        <begin position="174"/>
        <end position="285"/>
    </location>
</feature>
<protein>
    <recommendedName>
        <fullName evidence="3">RRM domain-containing protein</fullName>
    </recommendedName>
</protein>